<proteinExistence type="predicted"/>
<name>A0A5N5TJX0_9CRUS</name>
<dbReference type="EMBL" id="SEYY01000804">
    <property type="protein sequence ID" value="KAB7506449.1"/>
    <property type="molecule type" value="Genomic_DNA"/>
</dbReference>
<feature type="domain" description="Rho-GAP" evidence="3">
    <location>
        <begin position="179"/>
        <end position="277"/>
    </location>
</feature>
<protein>
    <submittedName>
        <fullName evidence="4">Rho GTPase-activating protein 6</fullName>
    </submittedName>
</protein>
<dbReference type="GO" id="GO:0007165">
    <property type="term" value="P:signal transduction"/>
    <property type="evidence" value="ECO:0007669"/>
    <property type="project" value="InterPro"/>
</dbReference>
<dbReference type="SMART" id="SM00324">
    <property type="entry name" value="RhoGAP"/>
    <property type="match status" value="1"/>
</dbReference>
<dbReference type="Proteomes" id="UP000326759">
    <property type="component" value="Unassembled WGS sequence"/>
</dbReference>
<evidence type="ECO:0000256" key="2">
    <source>
        <dbReference type="SAM" id="MobiDB-lite"/>
    </source>
</evidence>
<feature type="region of interest" description="Disordered" evidence="2">
    <location>
        <begin position="114"/>
        <end position="134"/>
    </location>
</feature>
<dbReference type="PANTHER" id="PTHR12635:SF7">
    <property type="entry name" value="RHO GTPASE ACTIVATING PROTEIN 6-RELATED"/>
    <property type="match status" value="1"/>
</dbReference>
<keyword evidence="5" id="KW-1185">Reference proteome</keyword>
<feature type="non-terminal residue" evidence="4">
    <location>
        <position position="1"/>
    </location>
</feature>
<dbReference type="Gene3D" id="1.10.555.10">
    <property type="entry name" value="Rho GTPase activation protein"/>
    <property type="match status" value="1"/>
</dbReference>
<accession>A0A5N5TJX0</accession>
<dbReference type="GO" id="GO:0005096">
    <property type="term" value="F:GTPase activator activity"/>
    <property type="evidence" value="ECO:0007669"/>
    <property type="project" value="UniProtKB-KW"/>
</dbReference>
<dbReference type="InterPro" id="IPR008936">
    <property type="entry name" value="Rho_GTPase_activation_prot"/>
</dbReference>
<dbReference type="PROSITE" id="PS50238">
    <property type="entry name" value="RHOGAP"/>
    <property type="match status" value="1"/>
</dbReference>
<evidence type="ECO:0000313" key="4">
    <source>
        <dbReference type="EMBL" id="KAB7506449.1"/>
    </source>
</evidence>
<sequence length="277" mass="30227">GNSTWMSVTGRVLNLESTSLVHLSELERLSLQRISLAKLQAMNLETTTSTPNKKRRPYLLKRKALSTGLFDAKKEEHRGTSGGLVFGLSLSKCIENERLRIREAAEREALALAAASTPTGEEGEGSLSRKSSQAGSNASFTSLLEGAKQSTTGSLESLNLERKRPSLGGVDVLSGGGPTSLDLLTVDPVPQVPTLVSNCCRFLEGHGLHTLGIFRVSSSKKRVRQLREEFDSGKEIALTEEHCPHDIATLLKEFFRDLPEPLLTRELYEPLLSTQST</sequence>
<evidence type="ECO:0000313" key="5">
    <source>
        <dbReference type="Proteomes" id="UP000326759"/>
    </source>
</evidence>
<organism evidence="4 5">
    <name type="scientific">Armadillidium nasatum</name>
    <dbReference type="NCBI Taxonomy" id="96803"/>
    <lineage>
        <taxon>Eukaryota</taxon>
        <taxon>Metazoa</taxon>
        <taxon>Ecdysozoa</taxon>
        <taxon>Arthropoda</taxon>
        <taxon>Crustacea</taxon>
        <taxon>Multicrustacea</taxon>
        <taxon>Malacostraca</taxon>
        <taxon>Eumalacostraca</taxon>
        <taxon>Peracarida</taxon>
        <taxon>Isopoda</taxon>
        <taxon>Oniscidea</taxon>
        <taxon>Crinocheta</taxon>
        <taxon>Armadillidiidae</taxon>
        <taxon>Armadillidium</taxon>
    </lineage>
</organism>
<dbReference type="Pfam" id="PF00620">
    <property type="entry name" value="RhoGAP"/>
    <property type="match status" value="1"/>
</dbReference>
<reference evidence="4 5" key="1">
    <citation type="journal article" date="2019" name="PLoS Biol.">
        <title>Sex chromosomes control vertical transmission of feminizing Wolbachia symbionts in an isopod.</title>
        <authorList>
            <person name="Becking T."/>
            <person name="Chebbi M.A."/>
            <person name="Giraud I."/>
            <person name="Moumen B."/>
            <person name="Laverre T."/>
            <person name="Caubet Y."/>
            <person name="Peccoud J."/>
            <person name="Gilbert C."/>
            <person name="Cordaux R."/>
        </authorList>
    </citation>
    <scope>NUCLEOTIDE SEQUENCE [LARGE SCALE GENOMIC DNA]</scope>
    <source>
        <strain evidence="4">ANa2</strain>
        <tissue evidence="4">Whole body excluding digestive tract and cuticle</tissue>
    </source>
</reference>
<evidence type="ECO:0000256" key="1">
    <source>
        <dbReference type="ARBA" id="ARBA00022468"/>
    </source>
</evidence>
<dbReference type="OrthoDB" id="6381823at2759"/>
<keyword evidence="1" id="KW-0343">GTPase activation</keyword>
<dbReference type="InterPro" id="IPR037863">
    <property type="entry name" value="RHOGAP6/36"/>
</dbReference>
<dbReference type="AlphaFoldDB" id="A0A5N5TJX0"/>
<dbReference type="InterPro" id="IPR000198">
    <property type="entry name" value="RhoGAP_dom"/>
</dbReference>
<comment type="caution">
    <text evidence="4">The sequence shown here is derived from an EMBL/GenBank/DDBJ whole genome shotgun (WGS) entry which is preliminary data.</text>
</comment>
<evidence type="ECO:0000259" key="3">
    <source>
        <dbReference type="PROSITE" id="PS50238"/>
    </source>
</evidence>
<gene>
    <name evidence="4" type="primary">Arhgap6</name>
    <name evidence="4" type="ORF">Anas_00327</name>
</gene>
<dbReference type="PANTHER" id="PTHR12635">
    <property type="entry name" value="RHO-GTPASE-ACTIVATING PROTEIN 6 FAMILY MEMBER"/>
    <property type="match status" value="1"/>
</dbReference>
<dbReference type="SUPFAM" id="SSF48350">
    <property type="entry name" value="GTPase activation domain, GAP"/>
    <property type="match status" value="1"/>
</dbReference>